<evidence type="ECO:0000313" key="9">
    <source>
        <dbReference type="EMBL" id="HDD53588.1"/>
    </source>
</evidence>
<keyword evidence="4" id="KW-0238">DNA-binding</keyword>
<gene>
    <name evidence="9" type="ORF">ENF32_05940</name>
</gene>
<dbReference type="InterPro" id="IPR018541">
    <property type="entry name" value="Ftsk_gamma"/>
</dbReference>
<evidence type="ECO:0000259" key="8">
    <source>
        <dbReference type="PROSITE" id="PS50901"/>
    </source>
</evidence>
<dbReference type="InterPro" id="IPR036390">
    <property type="entry name" value="WH_DNA-bd_sf"/>
</dbReference>
<dbReference type="PANTHER" id="PTHR22683:SF41">
    <property type="entry name" value="DNA TRANSLOCASE FTSK"/>
    <property type="match status" value="1"/>
</dbReference>
<evidence type="ECO:0000256" key="5">
    <source>
        <dbReference type="PROSITE-ProRule" id="PRU00289"/>
    </source>
</evidence>
<dbReference type="PROSITE" id="PS50901">
    <property type="entry name" value="FTSK"/>
    <property type="match status" value="1"/>
</dbReference>
<dbReference type="Proteomes" id="UP000885690">
    <property type="component" value="Unassembled WGS sequence"/>
</dbReference>
<dbReference type="InterPro" id="IPR002543">
    <property type="entry name" value="FtsK_dom"/>
</dbReference>
<feature type="compositionally biased region" description="Low complexity" evidence="6">
    <location>
        <begin position="239"/>
        <end position="249"/>
    </location>
</feature>
<dbReference type="GO" id="GO:0003677">
    <property type="term" value="F:DNA binding"/>
    <property type="evidence" value="ECO:0007669"/>
    <property type="project" value="UniProtKB-KW"/>
</dbReference>
<dbReference type="Pfam" id="PF09397">
    <property type="entry name" value="FtsK_gamma"/>
    <property type="match status" value="1"/>
</dbReference>
<evidence type="ECO:0000256" key="2">
    <source>
        <dbReference type="ARBA" id="ARBA00022741"/>
    </source>
</evidence>
<reference evidence="9" key="1">
    <citation type="journal article" date="2020" name="mSystems">
        <title>Genome- and Community-Level Interaction Insights into Carbon Utilization and Element Cycling Functions of Hydrothermarchaeota in Hydrothermal Sediment.</title>
        <authorList>
            <person name="Zhou Z."/>
            <person name="Liu Y."/>
            <person name="Xu W."/>
            <person name="Pan J."/>
            <person name="Luo Z.H."/>
            <person name="Li M."/>
        </authorList>
    </citation>
    <scope>NUCLEOTIDE SEQUENCE [LARGE SCALE GENOMIC DNA]</scope>
    <source>
        <strain evidence="9">HyVt-115</strain>
    </source>
</reference>
<feature type="transmembrane region" description="Helical" evidence="7">
    <location>
        <begin position="122"/>
        <end position="142"/>
    </location>
</feature>
<keyword evidence="3 5" id="KW-0067">ATP-binding</keyword>
<dbReference type="SUPFAM" id="SSF46785">
    <property type="entry name" value="Winged helix' DNA-binding domain"/>
    <property type="match status" value="1"/>
</dbReference>
<evidence type="ECO:0000256" key="3">
    <source>
        <dbReference type="ARBA" id="ARBA00022840"/>
    </source>
</evidence>
<keyword evidence="7" id="KW-0472">Membrane</keyword>
<comment type="caution">
    <text evidence="9">The sequence shown here is derived from an EMBL/GenBank/DDBJ whole genome shotgun (WGS) entry which is preliminary data.</text>
</comment>
<dbReference type="CDD" id="cd01127">
    <property type="entry name" value="TrwB_TraG_TraD_VirD4"/>
    <property type="match status" value="1"/>
</dbReference>
<feature type="region of interest" description="Disordered" evidence="6">
    <location>
        <begin position="718"/>
        <end position="741"/>
    </location>
</feature>
<feature type="transmembrane region" description="Helical" evidence="7">
    <location>
        <begin position="81"/>
        <end position="102"/>
    </location>
</feature>
<dbReference type="SMART" id="SM00843">
    <property type="entry name" value="Ftsk_gamma"/>
    <property type="match status" value="1"/>
</dbReference>
<dbReference type="Gene3D" id="3.40.50.300">
    <property type="entry name" value="P-loop containing nucleotide triphosphate hydrolases"/>
    <property type="match status" value="1"/>
</dbReference>
<dbReference type="InterPro" id="IPR036388">
    <property type="entry name" value="WH-like_DNA-bd_sf"/>
</dbReference>
<dbReference type="InterPro" id="IPR027417">
    <property type="entry name" value="P-loop_NTPase"/>
</dbReference>
<evidence type="ECO:0000256" key="4">
    <source>
        <dbReference type="ARBA" id="ARBA00023125"/>
    </source>
</evidence>
<name>A0A7C0U6Z1_9BACT</name>
<feature type="region of interest" description="Disordered" evidence="6">
    <location>
        <begin position="221"/>
        <end position="285"/>
    </location>
</feature>
<feature type="transmembrane region" description="Helical" evidence="7">
    <location>
        <begin position="52"/>
        <end position="74"/>
    </location>
</feature>
<dbReference type="GO" id="GO:0005524">
    <property type="term" value="F:ATP binding"/>
    <property type="evidence" value="ECO:0007669"/>
    <property type="project" value="UniProtKB-UniRule"/>
</dbReference>
<keyword evidence="7" id="KW-1133">Transmembrane helix</keyword>
<feature type="transmembrane region" description="Helical" evidence="7">
    <location>
        <begin position="12"/>
        <end position="32"/>
    </location>
</feature>
<dbReference type="EMBL" id="DQWS01000223">
    <property type="protein sequence ID" value="HDD53588.1"/>
    <property type="molecule type" value="Genomic_DNA"/>
</dbReference>
<evidence type="ECO:0000256" key="1">
    <source>
        <dbReference type="ARBA" id="ARBA00006474"/>
    </source>
</evidence>
<comment type="similarity">
    <text evidence="1">Belongs to the FtsK/SpoIIIE/SftA family.</text>
</comment>
<dbReference type="InterPro" id="IPR041027">
    <property type="entry name" value="FtsK_alpha"/>
</dbReference>
<dbReference type="Gene3D" id="1.10.10.10">
    <property type="entry name" value="Winged helix-like DNA-binding domain superfamily/Winged helix DNA-binding domain"/>
    <property type="match status" value="1"/>
</dbReference>
<dbReference type="AlphaFoldDB" id="A0A7C0U6Z1"/>
<feature type="domain" description="FtsK" evidence="8">
    <location>
        <begin position="410"/>
        <end position="596"/>
    </location>
</feature>
<dbReference type="Pfam" id="PF01580">
    <property type="entry name" value="FtsK_SpoIIIE"/>
    <property type="match status" value="1"/>
</dbReference>
<keyword evidence="2 5" id="KW-0547">Nucleotide-binding</keyword>
<dbReference type="PANTHER" id="PTHR22683">
    <property type="entry name" value="SPORULATION PROTEIN RELATED"/>
    <property type="match status" value="1"/>
</dbReference>
<feature type="binding site" evidence="5">
    <location>
        <begin position="427"/>
        <end position="434"/>
    </location>
    <ligand>
        <name>ATP</name>
        <dbReference type="ChEBI" id="CHEBI:30616"/>
    </ligand>
</feature>
<proteinExistence type="inferred from homology"/>
<dbReference type="InterPro" id="IPR050206">
    <property type="entry name" value="FtsK/SpoIIIE/SftA"/>
</dbReference>
<dbReference type="Gene3D" id="3.30.980.40">
    <property type="match status" value="1"/>
</dbReference>
<evidence type="ECO:0000256" key="6">
    <source>
        <dbReference type="SAM" id="MobiDB-lite"/>
    </source>
</evidence>
<dbReference type="SMART" id="SM00382">
    <property type="entry name" value="AAA"/>
    <property type="match status" value="1"/>
</dbReference>
<evidence type="ECO:0000256" key="7">
    <source>
        <dbReference type="SAM" id="Phobius"/>
    </source>
</evidence>
<keyword evidence="7" id="KW-0812">Transmembrane</keyword>
<protein>
    <recommendedName>
        <fullName evidence="8">FtsK domain-containing protein</fullName>
    </recommendedName>
</protein>
<dbReference type="SUPFAM" id="SSF52540">
    <property type="entry name" value="P-loop containing nucleoside triphosphate hydrolases"/>
    <property type="match status" value="1"/>
</dbReference>
<sequence>MRKRFPSLKILQALILLVGGIGLFSLLLSPWLKGSPSFPAKAVSSVSSYLLHWGGWGVYPFFAFLLVLGGSFFLRLGPWIIPIWASLGLSGFIVDLWSYLLGHPKVSGRIGVWLGTKMKDYMGLYGLWALVAAFTLGLLFVLRGDRLIIRVARGAVRTWSLLWGRSEEVDLERGEDVEETVEAPVTFQPREGNGETVSHPRSKRKELPTLEVVLSKKVGNGVETDSAATETGVEHRDLPLSSSPSWPRSPEIKIREAPPPSKKEHRGGGRVGKYRLPPLDLLDYPPPTREKADRAILEERAALLEEKLSNYGVAGKVVSIHYGPVVTMFEFQPSPGVKVSRIANLSDDIAMAMKALGVRIVAPIPGKDVVGIEIPNDHREPVYFREIIGSDRFKRSSSPLTMALGKDIFGKPFVADLKRMPHLLVAGATGSGKSMGLNTIICSILYKATPQKVKFIMVDPKMLEFSVYNGVPHLITPVITDPRKAASALGWAVTEMERRYALLTQWGVRNIEGYNRMAEDPLPSIVVVIDELADLMMVAAKDVETLIARLAQKARAAGIHLVVATQRPSVDVITGLIKANFPCRISFKVTSKVDSRTILDTMGAEKLLGLGDMLFLPPGTSDLVRLHGAYISDQEILRVATFWQEQEEPQFDEEIVSRPLVEGGVNGMSGDMDDELYHQAVDLVVRTGHASASMIQRYLKIGYNRAARLIERMEKEGVVGPAQGSKPREVLLTPRDLSEEE</sequence>
<accession>A0A7C0U6Z1</accession>
<dbReference type="Pfam" id="PF17854">
    <property type="entry name" value="FtsK_alpha"/>
    <property type="match status" value="1"/>
</dbReference>
<dbReference type="InterPro" id="IPR003593">
    <property type="entry name" value="AAA+_ATPase"/>
</dbReference>
<organism evidence="9">
    <name type="scientific">Thermosulfidibacter takaii</name>
    <dbReference type="NCBI Taxonomy" id="412593"/>
    <lineage>
        <taxon>Bacteria</taxon>
        <taxon>Pseudomonadati</taxon>
        <taxon>Thermosulfidibacterota</taxon>
        <taxon>Thermosulfidibacteria</taxon>
        <taxon>Thermosulfidibacterales</taxon>
        <taxon>Thermosulfidibacteraceae</taxon>
    </lineage>
</organism>